<dbReference type="Proteomes" id="UP000006860">
    <property type="component" value="Chromosome"/>
</dbReference>
<evidence type="ECO:0000313" key="3">
    <source>
        <dbReference type="EMBL" id="ADY57716.1"/>
    </source>
</evidence>
<gene>
    <name evidence="3" type="ordered locus">Plabr_0086</name>
</gene>
<proteinExistence type="predicted"/>
<dbReference type="OrthoDB" id="1804072at2"/>
<dbReference type="RefSeq" id="WP_013626460.1">
    <property type="nucleotide sequence ID" value="NC_015174.1"/>
</dbReference>
<accession>F0SMF4</accession>
<keyword evidence="4" id="KW-1185">Reference proteome</keyword>
<dbReference type="SUPFAM" id="SSF56059">
    <property type="entry name" value="Glutathione synthetase ATP-binding domain-like"/>
    <property type="match status" value="1"/>
</dbReference>
<organism evidence="3 4">
    <name type="scientific">Rubinisphaera brasiliensis (strain ATCC 49424 / DSM 5305 / JCM 21570 / IAM 15109 / NBRC 103401 / IFAM 1448)</name>
    <name type="common">Planctomyces brasiliensis</name>
    <dbReference type="NCBI Taxonomy" id="756272"/>
    <lineage>
        <taxon>Bacteria</taxon>
        <taxon>Pseudomonadati</taxon>
        <taxon>Planctomycetota</taxon>
        <taxon>Planctomycetia</taxon>
        <taxon>Planctomycetales</taxon>
        <taxon>Planctomycetaceae</taxon>
        <taxon>Rubinisphaera</taxon>
    </lineage>
</organism>
<name>F0SMF4_RUBBR</name>
<dbReference type="Pfam" id="PF02655">
    <property type="entry name" value="ATP-grasp_3"/>
    <property type="match status" value="1"/>
</dbReference>
<dbReference type="HOGENOM" id="CLU_057102_1_0_0"/>
<feature type="domain" description="ATP-grasp fold PylC-type" evidence="2">
    <location>
        <begin position="148"/>
        <end position="290"/>
    </location>
</feature>
<dbReference type="KEGG" id="pbs:Plabr_0086"/>
<dbReference type="STRING" id="756272.Plabr_0086"/>
<evidence type="ECO:0000313" key="4">
    <source>
        <dbReference type="Proteomes" id="UP000006860"/>
    </source>
</evidence>
<reference evidence="4" key="1">
    <citation type="submission" date="2011-02" db="EMBL/GenBank/DDBJ databases">
        <title>The complete genome of Planctomyces brasiliensis DSM 5305.</title>
        <authorList>
            <person name="Lucas S."/>
            <person name="Copeland A."/>
            <person name="Lapidus A."/>
            <person name="Bruce D."/>
            <person name="Goodwin L."/>
            <person name="Pitluck S."/>
            <person name="Kyrpides N."/>
            <person name="Mavromatis K."/>
            <person name="Pagani I."/>
            <person name="Ivanova N."/>
            <person name="Ovchinnikova G."/>
            <person name="Lu M."/>
            <person name="Detter J.C."/>
            <person name="Han C."/>
            <person name="Land M."/>
            <person name="Hauser L."/>
            <person name="Markowitz V."/>
            <person name="Cheng J.-F."/>
            <person name="Hugenholtz P."/>
            <person name="Woyke T."/>
            <person name="Wu D."/>
            <person name="Tindall B."/>
            <person name="Pomrenke H.G."/>
            <person name="Brambilla E."/>
            <person name="Klenk H.-P."/>
            <person name="Eisen J.A."/>
        </authorList>
    </citation>
    <scope>NUCLEOTIDE SEQUENCE [LARGE SCALE GENOMIC DNA]</scope>
    <source>
        <strain evidence="4">ATCC 49424 / DSM 5305 / JCM 21570 / NBRC 103401 / IFAM 1448</strain>
    </source>
</reference>
<dbReference type="eggNOG" id="COG2232">
    <property type="taxonomic scope" value="Bacteria"/>
</dbReference>
<evidence type="ECO:0000259" key="2">
    <source>
        <dbReference type="Pfam" id="PF02655"/>
    </source>
</evidence>
<sequence>MNDSSEIFIWGASTRAASWSAARAGWNIHAWDLFADCDFPDGSSVHKLDDLACNSLQCRLALPLSAESKACFLPTGGWENAAGLPEWTADHFHLCGCNAEAIARSRDPFFWAEALDRAGLPRLAVRKARQDKNEQKNNQHIRGMKNEREQAPANRSVERWIRKALHSIGGLGVRFMTDDSWPEAGFYDQQFQSGLSCSALCFTNADGTRVAGTSLQLTNNTGPEHPFLYAGNAWPLHQFAEVDSTVLSAQASLYAERLAEACGLTGLWGFDCIWQDSQLWVIEINPRYTAAMELFELCSGCSLLRDAGWCGTNTVELPAVDSRPACVLKMILYAEHSFVLPADWDWRKWTQSLESEQHQNHAGQFDLWSIPAFSDLPHPGTAFHPGEPICTIWGAGESAAKCRKIVQQRRSQLCGELPAS</sequence>
<feature type="compositionally biased region" description="Basic and acidic residues" evidence="1">
    <location>
        <begin position="144"/>
        <end position="155"/>
    </location>
</feature>
<dbReference type="GO" id="GO:0046872">
    <property type="term" value="F:metal ion binding"/>
    <property type="evidence" value="ECO:0007669"/>
    <property type="project" value="InterPro"/>
</dbReference>
<dbReference type="Gene3D" id="3.30.470.20">
    <property type="entry name" value="ATP-grasp fold, B domain"/>
    <property type="match status" value="1"/>
</dbReference>
<feature type="region of interest" description="Disordered" evidence="1">
    <location>
        <begin position="129"/>
        <end position="155"/>
    </location>
</feature>
<protein>
    <submittedName>
        <fullName evidence="3">ATP-grasp fold domain protein, DUF201-type</fullName>
    </submittedName>
</protein>
<dbReference type="EMBL" id="CP002546">
    <property type="protein sequence ID" value="ADY57716.1"/>
    <property type="molecule type" value="Genomic_DNA"/>
</dbReference>
<evidence type="ECO:0000256" key="1">
    <source>
        <dbReference type="SAM" id="MobiDB-lite"/>
    </source>
</evidence>
<dbReference type="AlphaFoldDB" id="F0SMF4"/>
<dbReference type="GO" id="GO:0005524">
    <property type="term" value="F:ATP binding"/>
    <property type="evidence" value="ECO:0007669"/>
    <property type="project" value="InterPro"/>
</dbReference>
<dbReference type="InterPro" id="IPR003806">
    <property type="entry name" value="ATP-grasp_PylC-type"/>
</dbReference>